<dbReference type="PRINTS" id="PR00364">
    <property type="entry name" value="DISEASERSIST"/>
</dbReference>
<dbReference type="PROSITE" id="PS50104">
    <property type="entry name" value="TIR"/>
    <property type="match status" value="1"/>
</dbReference>
<keyword evidence="1" id="KW-0433">Leucine-rich repeat</keyword>
<dbReference type="PANTHER" id="PTHR11017:SF587">
    <property type="entry name" value="NB-ARC DOMAIN PROTEIN"/>
    <property type="match status" value="1"/>
</dbReference>
<accession>A0AAD4ZL34</accession>
<dbReference type="GO" id="GO:0007165">
    <property type="term" value="P:signal transduction"/>
    <property type="evidence" value="ECO:0007669"/>
    <property type="project" value="InterPro"/>
</dbReference>
<evidence type="ECO:0000313" key="7">
    <source>
        <dbReference type="EMBL" id="KAI5349914.1"/>
    </source>
</evidence>
<keyword evidence="3" id="KW-0611">Plant defense</keyword>
<dbReference type="InterPro" id="IPR055414">
    <property type="entry name" value="LRR_R13L4/SHOC2-like"/>
</dbReference>
<dbReference type="SUPFAM" id="SSF52540">
    <property type="entry name" value="P-loop containing nucleoside triphosphate hydrolases"/>
    <property type="match status" value="1"/>
</dbReference>
<name>A0AAD4ZL34_PRUDU</name>
<dbReference type="Pfam" id="PF23282">
    <property type="entry name" value="WHD_ROQ1"/>
    <property type="match status" value="1"/>
</dbReference>
<keyword evidence="8" id="KW-1185">Reference proteome</keyword>
<organism evidence="7 8">
    <name type="scientific">Prunus dulcis</name>
    <name type="common">Almond</name>
    <name type="synonym">Amygdalus dulcis</name>
    <dbReference type="NCBI Taxonomy" id="3755"/>
    <lineage>
        <taxon>Eukaryota</taxon>
        <taxon>Viridiplantae</taxon>
        <taxon>Streptophyta</taxon>
        <taxon>Embryophyta</taxon>
        <taxon>Tracheophyta</taxon>
        <taxon>Spermatophyta</taxon>
        <taxon>Magnoliopsida</taxon>
        <taxon>eudicotyledons</taxon>
        <taxon>Gunneridae</taxon>
        <taxon>Pentapetalae</taxon>
        <taxon>rosids</taxon>
        <taxon>fabids</taxon>
        <taxon>Rosales</taxon>
        <taxon>Rosaceae</taxon>
        <taxon>Amygdaloideae</taxon>
        <taxon>Amygdaleae</taxon>
        <taxon>Prunus</taxon>
    </lineage>
</organism>
<dbReference type="InterPro" id="IPR032675">
    <property type="entry name" value="LRR_dom_sf"/>
</dbReference>
<dbReference type="AlphaFoldDB" id="A0AAD4ZL34"/>
<dbReference type="InterPro" id="IPR042197">
    <property type="entry name" value="Apaf_helical"/>
</dbReference>
<feature type="region of interest" description="Disordered" evidence="5">
    <location>
        <begin position="1140"/>
        <end position="1170"/>
    </location>
</feature>
<dbReference type="InterPro" id="IPR058192">
    <property type="entry name" value="WHD_ROQ1-like"/>
</dbReference>
<evidence type="ECO:0000256" key="5">
    <source>
        <dbReference type="SAM" id="MobiDB-lite"/>
    </source>
</evidence>
<evidence type="ECO:0000256" key="1">
    <source>
        <dbReference type="ARBA" id="ARBA00022614"/>
    </source>
</evidence>
<dbReference type="Gene3D" id="3.80.10.10">
    <property type="entry name" value="Ribonuclease Inhibitor"/>
    <property type="match status" value="3"/>
</dbReference>
<dbReference type="InterPro" id="IPR035897">
    <property type="entry name" value="Toll_tir_struct_dom_sf"/>
</dbReference>
<evidence type="ECO:0000256" key="2">
    <source>
        <dbReference type="ARBA" id="ARBA00022737"/>
    </source>
</evidence>
<dbReference type="Pfam" id="PF01582">
    <property type="entry name" value="TIR"/>
    <property type="match status" value="1"/>
</dbReference>
<dbReference type="GO" id="GO:0006952">
    <property type="term" value="P:defense response"/>
    <property type="evidence" value="ECO:0007669"/>
    <property type="project" value="UniProtKB-KW"/>
</dbReference>
<dbReference type="InterPro" id="IPR027417">
    <property type="entry name" value="P-loop_NTPase"/>
</dbReference>
<evidence type="ECO:0000256" key="4">
    <source>
        <dbReference type="ARBA" id="ARBA00023027"/>
    </source>
</evidence>
<dbReference type="GO" id="GO:0043531">
    <property type="term" value="F:ADP binding"/>
    <property type="evidence" value="ECO:0007669"/>
    <property type="project" value="InterPro"/>
</dbReference>
<protein>
    <recommendedName>
        <fullName evidence="6">TIR domain-containing protein</fullName>
    </recommendedName>
</protein>
<proteinExistence type="predicted"/>
<feature type="compositionally biased region" description="Acidic residues" evidence="5">
    <location>
        <begin position="1145"/>
        <end position="1165"/>
    </location>
</feature>
<dbReference type="Proteomes" id="UP001054821">
    <property type="component" value="Chromosome 1"/>
</dbReference>
<gene>
    <name evidence="7" type="ORF">L3X38_002805</name>
</gene>
<dbReference type="Gene3D" id="1.10.8.430">
    <property type="entry name" value="Helical domain of apoptotic protease-activating factors"/>
    <property type="match status" value="1"/>
</dbReference>
<dbReference type="SUPFAM" id="SSF52058">
    <property type="entry name" value="L domain-like"/>
    <property type="match status" value="1"/>
</dbReference>
<feature type="domain" description="TIR" evidence="6">
    <location>
        <begin position="21"/>
        <end position="188"/>
    </location>
</feature>
<dbReference type="Gene3D" id="3.40.50.300">
    <property type="entry name" value="P-loop containing nucleotide triphosphate hydrolases"/>
    <property type="match status" value="1"/>
</dbReference>
<dbReference type="SUPFAM" id="SSF52200">
    <property type="entry name" value="Toll/Interleukin receptor TIR domain"/>
    <property type="match status" value="1"/>
</dbReference>
<dbReference type="SMART" id="SM00255">
    <property type="entry name" value="TIR"/>
    <property type="match status" value="1"/>
</dbReference>
<dbReference type="Pfam" id="PF00931">
    <property type="entry name" value="NB-ARC"/>
    <property type="match status" value="1"/>
</dbReference>
<comment type="caution">
    <text evidence="7">The sequence shown here is derived from an EMBL/GenBank/DDBJ whole genome shotgun (WGS) entry which is preliminary data.</text>
</comment>
<dbReference type="Pfam" id="PF23598">
    <property type="entry name" value="LRR_14"/>
    <property type="match status" value="1"/>
</dbReference>
<dbReference type="GO" id="GO:0051707">
    <property type="term" value="P:response to other organism"/>
    <property type="evidence" value="ECO:0007669"/>
    <property type="project" value="UniProtKB-ARBA"/>
</dbReference>
<evidence type="ECO:0000313" key="8">
    <source>
        <dbReference type="Proteomes" id="UP001054821"/>
    </source>
</evidence>
<dbReference type="InterPro" id="IPR044974">
    <property type="entry name" value="Disease_R_plants"/>
</dbReference>
<dbReference type="InterPro" id="IPR002182">
    <property type="entry name" value="NB-ARC"/>
</dbReference>
<evidence type="ECO:0000256" key="3">
    <source>
        <dbReference type="ARBA" id="ARBA00022821"/>
    </source>
</evidence>
<reference evidence="7 8" key="1">
    <citation type="journal article" date="2022" name="G3 (Bethesda)">
        <title>Whole-genome sequence and methylome profiling of the almond [Prunus dulcis (Mill.) D.A. Webb] cultivar 'Nonpareil'.</title>
        <authorList>
            <person name="D'Amico-Willman K.M."/>
            <person name="Ouma W.Z."/>
            <person name="Meulia T."/>
            <person name="Sideli G.M."/>
            <person name="Gradziel T.M."/>
            <person name="Fresnedo-Ramirez J."/>
        </authorList>
    </citation>
    <scope>NUCLEOTIDE SEQUENCE [LARGE SCALE GENOMIC DNA]</scope>
    <source>
        <strain evidence="7">Clone GOH B32 T37-40</strain>
    </source>
</reference>
<sequence length="1183" mass="132794">MLASMANRGASFSSASFTKSWKYHVFLSFKGEDTRHNFTDHLYSALCQQGINTFRDDDELIRGEEISSALFTAIEESKISVVVFSTNYASSKWCLDELVKILDCKKSKQQLVIPVFYKVNPSNVRNQRGSFGDALANMECKYKENMQKVNKWRAALSQVASLSGFTLDERQSEYEFIQNIIEEISKHVLNTVCLEVAEHPVGMQAQVQVMNELLDLGESDVRMIGVWGTGGIGKTTIAKAVYNSIAHKFEGCSFLANVRERSTSHEGSVGLQENLLSDIQRVKNLKVTNVDKGVTMIKECLSRRKVLLVLDDVDDMEQLNKLVGARDWFGVGSRIIITTRDKQLLNAHEVNLMHEVNILDNHKALELFCWHAFKTSGPPLGDYVKLAERAIRYAQGLPLALKVLGCCLCGGSIDKWEAALDGFKSKKIQDVLKISYDTLDDIVKEVFLDIACFFKGKSRNYVIEILEACDLSPRYGIEVLIEKALISVEHGDYIRMHDLLEEMGKDIVEQESPTEAGGRSRLWFHEDVEHVLTNNTGKKKIVGIMLNSPKKDYEIFMDVDCFLKMKNLKIFMNHNVCLSGDIGCLPNMLRVLDWYRCPLQSFPPNFRPKGLGLLNLPYSRIKQLGEGLKHLTKLTSLNLMGSEFLTEIPDLSGSPNLRYLNASYCESLVEVHPSVGYLDKLQVLDFCGCCELTKFPNKVWWKSLKWLDLSDCIKLESFPEIVDKMESLYHLGLAETAIKELPASIGHLIGLKYLFLCGTHIKELPSSFGHLTALAKLSLERTAVEELPSSIGDFTALEILNLEGCENLANLPQSIYGLQNLTYLNLNRCLKLVTLPNKLISKVLSSAESLPQFSLWMQECNVSYINSLENFCCWLNFNDIDLSKSNFVSLPVCKFVNLKMLNLSGCKKLVEIVGQLPASIEIINMADCISLERFPTLSKILEDEDMQHIQYMNLSNCHRLCDNIGLDAAKMANILVNQAAVNTEHFINVLLPGSEVPESLSFRKDVGVLLPNDNDHLLDLPIEIPWTSGLENLVLCIVCEPTESFIRLQFPYLSILNSTYPGNDYSVSEGLTGAGHVGLRYTAVPRKIPLPAHTKRRSDDQLKSFIHRIINVSYKGGRGLFKSCGVHLSLNSMPKDGFGFCSMPEDGDDDENEEELDAADDDDVGDEVRPGKRKKITSLCISM</sequence>
<dbReference type="Gene3D" id="3.40.50.10140">
    <property type="entry name" value="Toll/interleukin-1 receptor homology (TIR) domain"/>
    <property type="match status" value="1"/>
</dbReference>
<dbReference type="PANTHER" id="PTHR11017">
    <property type="entry name" value="LEUCINE-RICH REPEAT-CONTAINING PROTEIN"/>
    <property type="match status" value="1"/>
</dbReference>
<dbReference type="EMBL" id="JAJFAZ020000001">
    <property type="protein sequence ID" value="KAI5349914.1"/>
    <property type="molecule type" value="Genomic_DNA"/>
</dbReference>
<dbReference type="InterPro" id="IPR000157">
    <property type="entry name" value="TIR_dom"/>
</dbReference>
<keyword evidence="2" id="KW-0677">Repeat</keyword>
<dbReference type="FunFam" id="3.40.50.10140:FF:000007">
    <property type="entry name" value="Disease resistance protein (TIR-NBS-LRR class)"/>
    <property type="match status" value="1"/>
</dbReference>
<keyword evidence="4" id="KW-0520">NAD</keyword>
<evidence type="ECO:0000259" key="6">
    <source>
        <dbReference type="PROSITE" id="PS50104"/>
    </source>
</evidence>